<evidence type="ECO:0000256" key="23">
    <source>
        <dbReference type="ARBA" id="ARBA00044969"/>
    </source>
</evidence>
<dbReference type="SMART" id="SM00488">
    <property type="entry name" value="DEXDc2"/>
    <property type="match status" value="1"/>
</dbReference>
<evidence type="ECO:0000256" key="1">
    <source>
        <dbReference type="ARBA" id="ARBA00001966"/>
    </source>
</evidence>
<keyword evidence="19" id="KW-0413">Isomerase</keyword>
<evidence type="ECO:0000259" key="30">
    <source>
        <dbReference type="PROSITE" id="PS51193"/>
    </source>
</evidence>
<feature type="transmembrane region" description="Helical" evidence="29">
    <location>
        <begin position="902"/>
        <end position="924"/>
    </location>
</feature>
<dbReference type="InterPro" id="IPR013020">
    <property type="entry name" value="Rad3/Chl1-like"/>
</dbReference>
<dbReference type="PANTHER" id="PTHR11472:SF41">
    <property type="entry name" value="ATP-DEPENDENT DNA HELICASE DDX11-RELATED"/>
    <property type="match status" value="1"/>
</dbReference>
<reference evidence="31 32" key="1">
    <citation type="submission" date="2018-06" db="EMBL/GenBank/DDBJ databases">
        <title>Fusarium incarnatum-equiseti species complex species 28.</title>
        <authorList>
            <person name="Gardiner D.M."/>
        </authorList>
    </citation>
    <scope>NUCLEOTIDE SEQUENCE [LARGE SCALE GENOMIC DNA]</scope>
    <source>
        <strain evidence="31 32">FIESC_28</strain>
    </source>
</reference>
<evidence type="ECO:0000256" key="26">
    <source>
        <dbReference type="ARBA" id="ARBA00045702"/>
    </source>
</evidence>
<dbReference type="GO" id="GO:0016818">
    <property type="term" value="F:hydrolase activity, acting on acid anhydrides, in phosphorus-containing anhydrides"/>
    <property type="evidence" value="ECO:0007669"/>
    <property type="project" value="InterPro"/>
</dbReference>
<dbReference type="InterPro" id="IPR006555">
    <property type="entry name" value="ATP-dep_Helicase_C"/>
</dbReference>
<gene>
    <name evidence="31" type="ORF">FIESC28_05677</name>
</gene>
<feature type="transmembrane region" description="Helical" evidence="29">
    <location>
        <begin position="1233"/>
        <end position="1256"/>
    </location>
</feature>
<keyword evidence="15" id="KW-0408">Iron</keyword>
<evidence type="ECO:0000256" key="9">
    <source>
        <dbReference type="ARBA" id="ARBA00022723"/>
    </source>
</evidence>
<dbReference type="Pfam" id="PF06733">
    <property type="entry name" value="DEAD_2"/>
    <property type="match status" value="1"/>
</dbReference>
<feature type="transmembrane region" description="Helical" evidence="29">
    <location>
        <begin position="1114"/>
        <end position="1137"/>
    </location>
</feature>
<dbReference type="Pfam" id="PF02133">
    <property type="entry name" value="Transp_cyt_pur"/>
    <property type="match status" value="1"/>
</dbReference>
<dbReference type="FunFam" id="3.40.50.300:FF:001372">
    <property type="entry name" value="ATP-dependent DNA helicase chl1"/>
    <property type="match status" value="1"/>
</dbReference>
<dbReference type="GO" id="GO:0051536">
    <property type="term" value="F:iron-sulfur cluster binding"/>
    <property type="evidence" value="ECO:0007669"/>
    <property type="project" value="UniProtKB-KW"/>
</dbReference>
<evidence type="ECO:0000256" key="18">
    <source>
        <dbReference type="ARBA" id="ARBA00023136"/>
    </source>
</evidence>
<evidence type="ECO:0000256" key="21">
    <source>
        <dbReference type="ARBA" id="ARBA00023306"/>
    </source>
</evidence>
<evidence type="ECO:0000256" key="15">
    <source>
        <dbReference type="ARBA" id="ARBA00023004"/>
    </source>
</evidence>
<keyword evidence="13" id="KW-0067">ATP-binding</keyword>
<feature type="transmembrane region" description="Helical" evidence="29">
    <location>
        <begin position="936"/>
        <end position="955"/>
    </location>
</feature>
<dbReference type="PANTHER" id="PTHR11472">
    <property type="entry name" value="DNA REPAIR DEAD HELICASE RAD3/XP-D SUBFAMILY MEMBER"/>
    <property type="match status" value="1"/>
</dbReference>
<sequence length="1338" mass="147450">MAQNEIDNITRDLENLDFHHPYTPYDVQEQFMKAVYNVLETGNGQVGILESPTGTGKSLSLICASLTWLRNHKSNQFETSIQESAEQYKDEPSWLVEQLLRRKREELVSRWEEREKRLETLRLKEKAQEERARKRRRVDDVMPRSRAVEDEDAEFLLDDPDDRNDTPQDSLSGLSKETREVLASIGLGGARKTEEEDDLVEEPIKIYYTSRTHSQLSQFITELRRPTFPPSLPTSIAKQEETKTEAVKLLPLSSRQRLCINPSVSKLGSVQAINDRCSELQQPKSGQKCPFVPKEDLISQTHQFRDHALATLPDIEDLHQLGKSLAVCPYYASRTALPGAEIITLPYPLLLQKSARDALGVKLENSVVIVDEAHNIMDAVANVHAAEIKLSDLQRGRGMLGVYVKRFGKKLKGVNRVNVGRVGRVIDGLSEWMDGALKLKQEHGIVDPNDLTRPKGIDQINMFELIQYIQESKLAFKIESYITHVESEDASTKTSRSSTPVLHSLVSFLIAFTNLSSEGRIFYQKIKGPTPDIQLSYLLLSPTHAFSSIASSARAVVLAGGTMSPFDDYKDHLFPSLEADKVTTLSCGHVIPPENLCVWTLASSRPGAPPFEFSFQKRGDPEMITQLGLAILNLCSLVPDGVVIFFPSYGYLDEVVAVWQKSQGSGAQSVWDRLGARKALFKETKGASSDEVLEEYSSAILGEKSNGKGALLLSVVGGKMSEGINFSDRLGRCVIVIGLPYPNIASPDWKAKIEYIETTTQNNLIAQGVAKDEAVNRGKQTARDFYENACMRAVNQSIGRAIRHRGDYAAIVLVDRRLPLPPFGCILYLQELSLPHSSMTDATKNAPVRSMAPADEHDHDHDHSDVESLKAAALFHKALRMGRVEEKGIQPIPVEERTATRFYNIFTIWASINSNILGITFGMLGPLVYGLSLRDSALIILFFCLFSTVGPAYLATFGPKTGMRQMIQARYSFGRYLVSIPVLLNLATLTGFMVIIFVVGGQCLSAVSSGHLSPDVGIVIIGILSLFISFCGFKVLHYYETYAWIPAIIAITIATGCGGSELSKQAAPAAPATAPAVLSFGMIVASYMIPWAAIASDLTTYFDPKVQSWRVFTYTYLGLITPTILLMTLGAAIAGALPNVPEWSAAYDETAVGGVLAAMLSSAGGFGKFVVVILSLTLLGNTGGTMYAITLNFQTLIPGLIKIPRYAFAVVVTVIVIPTALRAQRDFFVNLENFVALIGYWSASFIGIVSVEHLVFRKGRYDSYDHAIWNVASELPLGIAAIAAGIICYALVVPCMAQAWWTGPIAKTTGDIGFEIAFVMSSLFYVPFRYLEKRLSGR</sequence>
<dbReference type="Gene3D" id="1.10.4160.10">
    <property type="entry name" value="Hydantoin permease"/>
    <property type="match status" value="1"/>
</dbReference>
<comment type="catalytic activity">
    <reaction evidence="27">
        <text>ATP + H2O = ADP + phosphate + H(+)</text>
        <dbReference type="Rhea" id="RHEA:13065"/>
        <dbReference type="ChEBI" id="CHEBI:15377"/>
        <dbReference type="ChEBI" id="CHEBI:15378"/>
        <dbReference type="ChEBI" id="CHEBI:30616"/>
        <dbReference type="ChEBI" id="CHEBI:43474"/>
        <dbReference type="ChEBI" id="CHEBI:456216"/>
        <dbReference type="EC" id="5.6.2.3"/>
    </reaction>
</comment>
<evidence type="ECO:0000256" key="6">
    <source>
        <dbReference type="ARBA" id="ARBA00016387"/>
    </source>
</evidence>
<dbReference type="EC" id="5.6.2.3" evidence="23"/>
<evidence type="ECO:0000256" key="5">
    <source>
        <dbReference type="ARBA" id="ARBA00008974"/>
    </source>
</evidence>
<evidence type="ECO:0000256" key="17">
    <source>
        <dbReference type="ARBA" id="ARBA00023125"/>
    </source>
</evidence>
<keyword evidence="18 29" id="KW-0472">Membrane</keyword>
<feature type="transmembrane region" description="Helical" evidence="29">
    <location>
        <begin position="1043"/>
        <end position="1062"/>
    </location>
</feature>
<dbReference type="GO" id="GO:0003677">
    <property type="term" value="F:DNA binding"/>
    <property type="evidence" value="ECO:0007669"/>
    <property type="project" value="UniProtKB-KW"/>
</dbReference>
<dbReference type="GO" id="GO:0016020">
    <property type="term" value="C:membrane"/>
    <property type="evidence" value="ECO:0007669"/>
    <property type="project" value="UniProtKB-SubCell"/>
</dbReference>
<feature type="domain" description="Helicase ATP-binding" evidence="30">
    <location>
        <begin position="14"/>
        <end position="442"/>
    </location>
</feature>
<evidence type="ECO:0000256" key="25">
    <source>
        <dbReference type="ARBA" id="ARBA00045008"/>
    </source>
</evidence>
<dbReference type="PROSITE" id="PS51193">
    <property type="entry name" value="HELICASE_ATP_BIND_2"/>
    <property type="match status" value="1"/>
</dbReference>
<evidence type="ECO:0000256" key="22">
    <source>
        <dbReference type="ARBA" id="ARBA00029709"/>
    </source>
</evidence>
<comment type="subcellular location">
    <subcellularLocation>
        <location evidence="3">Membrane</location>
        <topology evidence="3">Multi-pass membrane protein</topology>
    </subcellularLocation>
    <subcellularLocation>
        <location evidence="2">Nucleus</location>
    </subcellularLocation>
</comment>
<feature type="compositionally biased region" description="Basic and acidic residues" evidence="28">
    <location>
        <begin position="132"/>
        <end position="148"/>
    </location>
</feature>
<dbReference type="OrthoDB" id="267079at2759"/>
<keyword evidence="11" id="KW-0378">Hydrolase</keyword>
<evidence type="ECO:0000256" key="27">
    <source>
        <dbReference type="ARBA" id="ARBA00048954"/>
    </source>
</evidence>
<feature type="region of interest" description="Disordered" evidence="28">
    <location>
        <begin position="132"/>
        <end position="176"/>
    </location>
</feature>
<dbReference type="GO" id="GO:0006974">
    <property type="term" value="P:DNA damage response"/>
    <property type="evidence" value="ECO:0007669"/>
    <property type="project" value="UniProtKB-ARBA"/>
</dbReference>
<evidence type="ECO:0000256" key="2">
    <source>
        <dbReference type="ARBA" id="ARBA00004123"/>
    </source>
</evidence>
<protein>
    <recommendedName>
        <fullName evidence="7">ATP-dependent DNA helicase CHL1</fullName>
        <ecNumber evidence="23">5.6.2.3</ecNumber>
    </recommendedName>
    <alternativeName>
        <fullName evidence="6">ATP-dependent DNA helicase chl1</fullName>
    </alternativeName>
    <alternativeName>
        <fullName evidence="22">Chromosome loss protein 1</fullName>
    </alternativeName>
    <alternativeName>
        <fullName evidence="24 25">DNA 5'-3' helicase CHL1</fullName>
    </alternativeName>
</protein>
<evidence type="ECO:0000256" key="12">
    <source>
        <dbReference type="ARBA" id="ARBA00022806"/>
    </source>
</evidence>
<keyword evidence="32" id="KW-1185">Reference proteome</keyword>
<keyword evidence="21" id="KW-0131">Cell cycle</keyword>
<dbReference type="CDD" id="cd18788">
    <property type="entry name" value="SF2_C_XPD"/>
    <property type="match status" value="1"/>
</dbReference>
<feature type="transmembrane region" description="Helical" evidence="29">
    <location>
        <begin position="1277"/>
        <end position="1300"/>
    </location>
</feature>
<dbReference type="Pfam" id="PF13307">
    <property type="entry name" value="Helicase_C_2"/>
    <property type="match status" value="1"/>
</dbReference>
<feature type="transmembrane region" description="Helical" evidence="29">
    <location>
        <begin position="1203"/>
        <end position="1221"/>
    </location>
</feature>
<feature type="transmembrane region" description="Helical" evidence="29">
    <location>
        <begin position="1074"/>
        <end position="1094"/>
    </location>
</feature>
<feature type="compositionally biased region" description="Acidic residues" evidence="28">
    <location>
        <begin position="149"/>
        <end position="162"/>
    </location>
</feature>
<organism evidence="31 32">
    <name type="scientific">Fusarium coffeatum</name>
    <dbReference type="NCBI Taxonomy" id="231269"/>
    <lineage>
        <taxon>Eukaryota</taxon>
        <taxon>Fungi</taxon>
        <taxon>Dikarya</taxon>
        <taxon>Ascomycota</taxon>
        <taxon>Pezizomycotina</taxon>
        <taxon>Sordariomycetes</taxon>
        <taxon>Hypocreomycetidae</taxon>
        <taxon>Hypocreales</taxon>
        <taxon>Nectriaceae</taxon>
        <taxon>Fusarium</taxon>
        <taxon>Fusarium incarnatum-equiseti species complex</taxon>
    </lineage>
</organism>
<dbReference type="GO" id="GO:0043139">
    <property type="term" value="F:5'-3' DNA helicase activity"/>
    <property type="evidence" value="ECO:0007669"/>
    <property type="project" value="UniProtKB-EC"/>
</dbReference>
<dbReference type="FunFam" id="3.40.50.300:FF:002774">
    <property type="entry name" value="ATP-dependent DNA helicase chl1"/>
    <property type="match status" value="1"/>
</dbReference>
<evidence type="ECO:0000256" key="13">
    <source>
        <dbReference type="ARBA" id="ARBA00022840"/>
    </source>
</evidence>
<evidence type="ECO:0000256" key="20">
    <source>
        <dbReference type="ARBA" id="ARBA00023242"/>
    </source>
</evidence>
<dbReference type="EMBL" id="QKXC01000116">
    <property type="protein sequence ID" value="RBR19212.1"/>
    <property type="molecule type" value="Genomic_DNA"/>
</dbReference>
<dbReference type="InterPro" id="IPR027417">
    <property type="entry name" value="P-loop_NTPase"/>
</dbReference>
<feature type="transmembrane region" description="Helical" evidence="29">
    <location>
        <begin position="976"/>
        <end position="998"/>
    </location>
</feature>
<evidence type="ECO:0000256" key="14">
    <source>
        <dbReference type="ARBA" id="ARBA00022989"/>
    </source>
</evidence>
<dbReference type="Gene3D" id="3.40.50.300">
    <property type="entry name" value="P-loop containing nucleotide triphosphate hydrolases"/>
    <property type="match status" value="3"/>
</dbReference>
<dbReference type="InterPro" id="IPR014013">
    <property type="entry name" value="Helic_SF1/SF2_ATP-bd_DinG/Rad3"/>
</dbReference>
<evidence type="ECO:0000256" key="7">
    <source>
        <dbReference type="ARBA" id="ARBA00017386"/>
    </source>
</evidence>
<dbReference type="InterPro" id="IPR006554">
    <property type="entry name" value="Helicase-like_DEXD_c2"/>
</dbReference>
<evidence type="ECO:0000256" key="10">
    <source>
        <dbReference type="ARBA" id="ARBA00022741"/>
    </source>
</evidence>
<comment type="similarity">
    <text evidence="5">Belongs to the purine-cytosine permease (2.A.39) family.</text>
</comment>
<evidence type="ECO:0000256" key="28">
    <source>
        <dbReference type="SAM" id="MobiDB-lite"/>
    </source>
</evidence>
<name>A0A366RQY4_9HYPO</name>
<evidence type="ECO:0000256" key="8">
    <source>
        <dbReference type="ARBA" id="ARBA00022692"/>
    </source>
</evidence>
<comment type="cofactor">
    <cofactor evidence="1">
        <name>[4Fe-4S] cluster</name>
        <dbReference type="ChEBI" id="CHEBI:49883"/>
    </cofactor>
</comment>
<evidence type="ECO:0000256" key="11">
    <source>
        <dbReference type="ARBA" id="ARBA00022801"/>
    </source>
</evidence>
<dbReference type="InterPro" id="IPR001248">
    <property type="entry name" value="Pur-cyt_permease"/>
</dbReference>
<dbReference type="GO" id="GO:0006139">
    <property type="term" value="P:nucleobase-containing compound metabolic process"/>
    <property type="evidence" value="ECO:0007669"/>
    <property type="project" value="InterPro"/>
</dbReference>
<comment type="caution">
    <text evidence="31">The sequence shown here is derived from an EMBL/GenBank/DDBJ whole genome shotgun (WGS) entry which is preliminary data.</text>
</comment>
<dbReference type="GO" id="GO:0005524">
    <property type="term" value="F:ATP binding"/>
    <property type="evidence" value="ECO:0007669"/>
    <property type="project" value="UniProtKB-KW"/>
</dbReference>
<comment type="similarity">
    <text evidence="4">Belongs to the DEAD box helicase family. DEAH subfamily. DDX11/CHL1 sub-subfamily.</text>
</comment>
<evidence type="ECO:0000256" key="24">
    <source>
        <dbReference type="ARBA" id="ARBA00044998"/>
    </source>
</evidence>
<dbReference type="GeneID" id="41995118"/>
<dbReference type="RefSeq" id="XP_031016137.1">
    <property type="nucleotide sequence ID" value="XM_031159822.1"/>
</dbReference>
<dbReference type="GO" id="GO:0046872">
    <property type="term" value="F:metal ion binding"/>
    <property type="evidence" value="ECO:0007669"/>
    <property type="project" value="UniProtKB-KW"/>
</dbReference>
<evidence type="ECO:0000313" key="31">
    <source>
        <dbReference type="EMBL" id="RBR19212.1"/>
    </source>
</evidence>
<evidence type="ECO:0000313" key="32">
    <source>
        <dbReference type="Proteomes" id="UP000253153"/>
    </source>
</evidence>
<keyword evidence="12" id="KW-0347">Helicase</keyword>
<evidence type="ECO:0000256" key="29">
    <source>
        <dbReference type="SAM" id="Phobius"/>
    </source>
</evidence>
<accession>A0A366RQY4</accession>
<comment type="function">
    <text evidence="26">ATP-dependent DNA helicase important for chromosome transmission and normal cell cycle progression in G(2)/M. May have a role in changing DNA topology to allow the loading of proteins involved in maintaining sister chromatid cohesion in the vicinity of the centromeres. Has a specific role in chromosome segregation during meiosis II.</text>
</comment>
<keyword evidence="16" id="KW-0411">Iron-sulfur</keyword>
<dbReference type="GO" id="GO:0005634">
    <property type="term" value="C:nucleus"/>
    <property type="evidence" value="ECO:0007669"/>
    <property type="project" value="UniProtKB-SubCell"/>
</dbReference>
<dbReference type="GO" id="GO:0034085">
    <property type="term" value="P:establishment of sister chromatid cohesion"/>
    <property type="evidence" value="ECO:0007669"/>
    <property type="project" value="TreeGrafter"/>
</dbReference>
<feature type="transmembrane region" description="Helical" evidence="29">
    <location>
        <begin position="1169"/>
        <end position="1191"/>
    </location>
</feature>
<keyword evidence="14 29" id="KW-1133">Transmembrane helix</keyword>
<evidence type="ECO:0000256" key="16">
    <source>
        <dbReference type="ARBA" id="ARBA00023014"/>
    </source>
</evidence>
<evidence type="ECO:0000256" key="4">
    <source>
        <dbReference type="ARBA" id="ARBA00008435"/>
    </source>
</evidence>
<evidence type="ECO:0000256" key="19">
    <source>
        <dbReference type="ARBA" id="ARBA00023235"/>
    </source>
</evidence>
<proteinExistence type="inferred from homology"/>
<keyword evidence="10" id="KW-0547">Nucleotide-binding</keyword>
<dbReference type="PROSITE" id="PS00690">
    <property type="entry name" value="DEAH_ATP_HELICASE"/>
    <property type="match status" value="1"/>
</dbReference>
<keyword evidence="17" id="KW-0238">DNA-binding</keyword>
<dbReference type="SUPFAM" id="SSF52540">
    <property type="entry name" value="P-loop containing nucleoside triphosphate hydrolases"/>
    <property type="match status" value="1"/>
</dbReference>
<dbReference type="NCBIfam" id="TIGR00604">
    <property type="entry name" value="rad3"/>
    <property type="match status" value="1"/>
</dbReference>
<dbReference type="Proteomes" id="UP000253153">
    <property type="component" value="Unassembled WGS sequence"/>
</dbReference>
<feature type="transmembrane region" description="Helical" evidence="29">
    <location>
        <begin position="1018"/>
        <end position="1036"/>
    </location>
</feature>
<keyword evidence="9" id="KW-0479">Metal-binding</keyword>
<dbReference type="SMART" id="SM00491">
    <property type="entry name" value="HELICc2"/>
    <property type="match status" value="1"/>
</dbReference>
<dbReference type="InterPro" id="IPR045028">
    <property type="entry name" value="DinG/Rad3-like"/>
</dbReference>
<dbReference type="InterPro" id="IPR010614">
    <property type="entry name" value="RAD3-like_helicase_DEAD"/>
</dbReference>
<keyword evidence="20" id="KW-0539">Nucleus</keyword>
<feature type="transmembrane region" description="Helical" evidence="29">
    <location>
        <begin position="1312"/>
        <end position="1331"/>
    </location>
</feature>
<dbReference type="GO" id="GO:0022857">
    <property type="term" value="F:transmembrane transporter activity"/>
    <property type="evidence" value="ECO:0007669"/>
    <property type="project" value="InterPro"/>
</dbReference>
<evidence type="ECO:0000256" key="3">
    <source>
        <dbReference type="ARBA" id="ARBA00004141"/>
    </source>
</evidence>
<keyword evidence="8 29" id="KW-0812">Transmembrane</keyword>
<dbReference type="InterPro" id="IPR002464">
    <property type="entry name" value="DNA/RNA_helicase_DEAH_CS"/>
</dbReference>